<dbReference type="Proteomes" id="UP001233172">
    <property type="component" value="Unassembled WGS sequence"/>
</dbReference>
<dbReference type="GO" id="GO:0004930">
    <property type="term" value="F:G protein-coupled receptor activity"/>
    <property type="evidence" value="ECO:0007669"/>
    <property type="project" value="UniProtKB-KW"/>
</dbReference>
<feature type="transmembrane region" description="Helical" evidence="9">
    <location>
        <begin position="50"/>
        <end position="70"/>
    </location>
</feature>
<evidence type="ECO:0000313" key="11">
    <source>
        <dbReference type="EMBL" id="KAK0053174.1"/>
    </source>
</evidence>
<feature type="transmembrane region" description="Helical" evidence="9">
    <location>
        <begin position="262"/>
        <end position="289"/>
    </location>
</feature>
<dbReference type="InterPro" id="IPR017452">
    <property type="entry name" value="GPCR_Rhodpsn_7TM"/>
</dbReference>
<dbReference type="AlphaFoldDB" id="A0AAD8BEM8"/>
<keyword evidence="7 8" id="KW-0807">Transducer</keyword>
<gene>
    <name evidence="11" type="ORF">Bpfe_017330</name>
</gene>
<dbReference type="PANTHER" id="PTHR24243">
    <property type="entry name" value="G-PROTEIN COUPLED RECEPTOR"/>
    <property type="match status" value="1"/>
</dbReference>
<keyword evidence="4 8" id="KW-0297">G-protein coupled receptor</keyword>
<evidence type="ECO:0000256" key="5">
    <source>
        <dbReference type="ARBA" id="ARBA00023136"/>
    </source>
</evidence>
<evidence type="ECO:0000256" key="6">
    <source>
        <dbReference type="ARBA" id="ARBA00023170"/>
    </source>
</evidence>
<feature type="transmembrane region" description="Helical" evidence="9">
    <location>
        <begin position="115"/>
        <end position="134"/>
    </location>
</feature>
<dbReference type="SUPFAM" id="SSF81321">
    <property type="entry name" value="Family A G protein-coupled receptor-like"/>
    <property type="match status" value="1"/>
</dbReference>
<evidence type="ECO:0000256" key="2">
    <source>
        <dbReference type="ARBA" id="ARBA00022692"/>
    </source>
</evidence>
<dbReference type="EMBL" id="JASAOG010000088">
    <property type="protein sequence ID" value="KAK0053174.1"/>
    <property type="molecule type" value="Genomic_DNA"/>
</dbReference>
<dbReference type="Gene3D" id="1.20.1070.10">
    <property type="entry name" value="Rhodopsin 7-helix transmembrane proteins"/>
    <property type="match status" value="1"/>
</dbReference>
<name>A0AAD8BEM8_BIOPF</name>
<dbReference type="PANTHER" id="PTHR24243:SF230">
    <property type="entry name" value="G-PROTEIN COUPLED RECEPTORS FAMILY 1 PROFILE DOMAIN-CONTAINING PROTEIN"/>
    <property type="match status" value="1"/>
</dbReference>
<comment type="similarity">
    <text evidence="8">Belongs to the G-protein coupled receptor 1 family.</text>
</comment>
<evidence type="ECO:0000256" key="7">
    <source>
        <dbReference type="ARBA" id="ARBA00023224"/>
    </source>
</evidence>
<evidence type="ECO:0000313" key="12">
    <source>
        <dbReference type="Proteomes" id="UP001233172"/>
    </source>
</evidence>
<dbReference type="PROSITE" id="PS50262">
    <property type="entry name" value="G_PROTEIN_RECEP_F1_2"/>
    <property type="match status" value="1"/>
</dbReference>
<feature type="domain" description="G-protein coupled receptors family 1 profile" evidence="10">
    <location>
        <begin position="61"/>
        <end position="315"/>
    </location>
</feature>
<dbReference type="PRINTS" id="PR00237">
    <property type="entry name" value="GPCRRHODOPSN"/>
</dbReference>
<keyword evidence="6 8" id="KW-0675">Receptor</keyword>
<feature type="transmembrane region" description="Helical" evidence="9">
    <location>
        <begin position="295"/>
        <end position="318"/>
    </location>
</feature>
<evidence type="ECO:0000256" key="8">
    <source>
        <dbReference type="RuleBase" id="RU000688"/>
    </source>
</evidence>
<feature type="transmembrane region" description="Helical" evidence="9">
    <location>
        <begin position="77"/>
        <end position="95"/>
    </location>
</feature>
<dbReference type="GO" id="GO:0005886">
    <property type="term" value="C:plasma membrane"/>
    <property type="evidence" value="ECO:0007669"/>
    <property type="project" value="TreeGrafter"/>
</dbReference>
<comment type="subcellular location">
    <subcellularLocation>
        <location evidence="1">Membrane</location>
        <topology evidence="1">Multi-pass membrane protein</topology>
    </subcellularLocation>
</comment>
<sequence>MAIMSETNSLSNITNTSTNTCLNTCPNTCLNTSFVFSQEIATANANILRAVRFITSVGVAGNLVVFVTLCKMKTSSSASFLVAFLAVCDALALMTKCATYELNLENGPMFCKLGMVPMSMSTAITNWTLVLICVERFIAVHYPLQKRYLLTKTRMKAAVLVVTVLLAVALSALNLTFRDYDAKKCSCVVRTIIIFHLMSDGLDIFIPFVLITVLTIAVIRKIYREKTNRASTLREGSVPNESGTFLPSSKPPQPNIEKTMSVLMIIAVALYFILNAPLSVYVFLIAPFIKENTFYASMILYVFKDVSHALNMFLYFFLCRGFRRALVELLKCQQQT</sequence>
<comment type="caution">
    <text evidence="11">The sequence shown here is derived from an EMBL/GenBank/DDBJ whole genome shotgun (WGS) entry which is preliminary data.</text>
</comment>
<reference evidence="11" key="1">
    <citation type="journal article" date="2023" name="PLoS Negl. Trop. Dis.">
        <title>A genome sequence for Biomphalaria pfeifferi, the major vector snail for the human-infecting parasite Schistosoma mansoni.</title>
        <authorList>
            <person name="Bu L."/>
            <person name="Lu L."/>
            <person name="Laidemitt M.R."/>
            <person name="Zhang S.M."/>
            <person name="Mutuku M."/>
            <person name="Mkoji G."/>
            <person name="Steinauer M."/>
            <person name="Loker E.S."/>
        </authorList>
    </citation>
    <scope>NUCLEOTIDE SEQUENCE</scope>
    <source>
        <strain evidence="11">KasaAsao</strain>
    </source>
</reference>
<evidence type="ECO:0000259" key="10">
    <source>
        <dbReference type="PROSITE" id="PS50262"/>
    </source>
</evidence>
<organism evidence="11 12">
    <name type="scientific">Biomphalaria pfeifferi</name>
    <name type="common">Bloodfluke planorb</name>
    <name type="synonym">Freshwater snail</name>
    <dbReference type="NCBI Taxonomy" id="112525"/>
    <lineage>
        <taxon>Eukaryota</taxon>
        <taxon>Metazoa</taxon>
        <taxon>Spiralia</taxon>
        <taxon>Lophotrochozoa</taxon>
        <taxon>Mollusca</taxon>
        <taxon>Gastropoda</taxon>
        <taxon>Heterobranchia</taxon>
        <taxon>Euthyneura</taxon>
        <taxon>Panpulmonata</taxon>
        <taxon>Hygrophila</taxon>
        <taxon>Lymnaeoidea</taxon>
        <taxon>Planorbidae</taxon>
        <taxon>Biomphalaria</taxon>
    </lineage>
</organism>
<reference evidence="11" key="2">
    <citation type="submission" date="2023-04" db="EMBL/GenBank/DDBJ databases">
        <authorList>
            <person name="Bu L."/>
            <person name="Lu L."/>
            <person name="Laidemitt M.R."/>
            <person name="Zhang S.M."/>
            <person name="Mutuku M."/>
            <person name="Mkoji G."/>
            <person name="Steinauer M."/>
            <person name="Loker E.S."/>
        </authorList>
    </citation>
    <scope>NUCLEOTIDE SEQUENCE</scope>
    <source>
        <strain evidence="11">KasaAsao</strain>
        <tissue evidence="11">Whole Snail</tissue>
    </source>
</reference>
<feature type="transmembrane region" description="Helical" evidence="9">
    <location>
        <begin position="204"/>
        <end position="223"/>
    </location>
</feature>
<proteinExistence type="inferred from homology"/>
<evidence type="ECO:0000256" key="4">
    <source>
        <dbReference type="ARBA" id="ARBA00023040"/>
    </source>
</evidence>
<dbReference type="InterPro" id="IPR000276">
    <property type="entry name" value="GPCR_Rhodpsn"/>
</dbReference>
<keyword evidence="2 8" id="KW-0812">Transmembrane</keyword>
<keyword evidence="12" id="KW-1185">Reference proteome</keyword>
<dbReference type="Pfam" id="PF00001">
    <property type="entry name" value="7tm_1"/>
    <property type="match status" value="1"/>
</dbReference>
<dbReference type="PROSITE" id="PS00237">
    <property type="entry name" value="G_PROTEIN_RECEP_F1_1"/>
    <property type="match status" value="1"/>
</dbReference>
<protein>
    <submittedName>
        <fullName evidence="11">P2Y purinoceptor 12</fullName>
    </submittedName>
</protein>
<feature type="transmembrane region" description="Helical" evidence="9">
    <location>
        <begin position="155"/>
        <end position="173"/>
    </location>
</feature>
<keyword evidence="5 9" id="KW-0472">Membrane</keyword>
<evidence type="ECO:0000256" key="9">
    <source>
        <dbReference type="SAM" id="Phobius"/>
    </source>
</evidence>
<evidence type="ECO:0000256" key="1">
    <source>
        <dbReference type="ARBA" id="ARBA00004141"/>
    </source>
</evidence>
<accession>A0AAD8BEM8</accession>
<keyword evidence="3 9" id="KW-1133">Transmembrane helix</keyword>
<evidence type="ECO:0000256" key="3">
    <source>
        <dbReference type="ARBA" id="ARBA00022989"/>
    </source>
</evidence>
<dbReference type="CDD" id="cd00637">
    <property type="entry name" value="7tm_classA_rhodopsin-like"/>
    <property type="match status" value="1"/>
</dbReference>